<dbReference type="InterPro" id="IPR045116">
    <property type="entry name" value="Clp1/Grc3"/>
</dbReference>
<feature type="binding site" evidence="6">
    <location>
        <position position="54"/>
    </location>
    <ligand>
        <name>ATP</name>
        <dbReference type="ChEBI" id="CHEBI:30616"/>
    </ligand>
</feature>
<dbReference type="InterPro" id="IPR032319">
    <property type="entry name" value="CLP1_P"/>
</dbReference>
<evidence type="ECO:0000259" key="7">
    <source>
        <dbReference type="Pfam" id="PF06807"/>
    </source>
</evidence>
<evidence type="ECO:0000256" key="2">
    <source>
        <dbReference type="ARBA" id="ARBA00022664"/>
    </source>
</evidence>
<comment type="function">
    <text evidence="6">Required for endonucleolytic cleavage during polyadenylation-dependent pre-mRNA 3'-end formation.</text>
</comment>
<dbReference type="InterPro" id="IPR027417">
    <property type="entry name" value="P-loop_NTPase"/>
</dbReference>
<evidence type="ECO:0000256" key="1">
    <source>
        <dbReference type="ARBA" id="ARBA00004123"/>
    </source>
</evidence>
<comment type="caution">
    <text evidence="10">The sequence shown here is derived from an EMBL/GenBank/DDBJ whole genome shotgun (WGS) entry which is preliminary data.</text>
</comment>
<dbReference type="GO" id="GO:0006388">
    <property type="term" value="P:tRNA splicing, via endonucleolytic cleavage and ligation"/>
    <property type="evidence" value="ECO:0007669"/>
    <property type="project" value="TreeGrafter"/>
</dbReference>
<dbReference type="PANTHER" id="PTHR12755">
    <property type="entry name" value="CLEAVAGE/POLYADENYLATION FACTOR IA SUBUNIT CLP1P"/>
    <property type="match status" value="1"/>
</dbReference>
<evidence type="ECO:0000313" key="10">
    <source>
        <dbReference type="EMBL" id="CAK0736248.1"/>
    </source>
</evidence>
<dbReference type="EMBL" id="CAUYUE010000001">
    <property type="protein sequence ID" value="CAK0736248.1"/>
    <property type="molecule type" value="Genomic_DNA"/>
</dbReference>
<reference evidence="10 11" key="1">
    <citation type="submission" date="2023-10" db="EMBL/GenBank/DDBJ databases">
        <authorList>
            <person name="Maclean D."/>
            <person name="Macfadyen A."/>
        </authorList>
    </citation>
    <scope>NUCLEOTIDE SEQUENCE [LARGE SCALE GENOMIC DNA]</scope>
</reference>
<proteinExistence type="inferred from homology"/>
<dbReference type="GO" id="GO:0031124">
    <property type="term" value="P:mRNA 3'-end processing"/>
    <property type="evidence" value="ECO:0007669"/>
    <property type="project" value="UniProtKB-UniRule"/>
</dbReference>
<keyword evidence="3 6" id="KW-0547">Nucleotide-binding</keyword>
<evidence type="ECO:0000259" key="8">
    <source>
        <dbReference type="Pfam" id="PF16573"/>
    </source>
</evidence>
<dbReference type="SUPFAM" id="SSF52540">
    <property type="entry name" value="P-loop containing nucleoside triphosphate hydrolases"/>
    <property type="match status" value="1"/>
</dbReference>
<dbReference type="Gene3D" id="2.60.120.1030">
    <property type="entry name" value="Clp1, DNA binding domain"/>
    <property type="match status" value="1"/>
</dbReference>
<keyword evidence="4 6" id="KW-0067">ATP-binding</keyword>
<dbReference type="Pfam" id="PF16575">
    <property type="entry name" value="CLP1_P"/>
    <property type="match status" value="1"/>
</dbReference>
<dbReference type="InterPro" id="IPR028606">
    <property type="entry name" value="Clp1"/>
</dbReference>
<dbReference type="Pfam" id="PF06807">
    <property type="entry name" value="Clp1"/>
    <property type="match status" value="1"/>
</dbReference>
<dbReference type="AlphaFoldDB" id="A0AAV1HRL5"/>
<feature type="binding site" evidence="6">
    <location>
        <position position="15"/>
    </location>
    <ligand>
        <name>ATP</name>
        <dbReference type="ChEBI" id="CHEBI:30616"/>
    </ligand>
</feature>
<comment type="subcellular location">
    <subcellularLocation>
        <location evidence="1 6">Nucleus</location>
    </subcellularLocation>
</comment>
<feature type="domain" description="Clp1 C-terminal" evidence="7">
    <location>
        <begin position="314"/>
        <end position="422"/>
    </location>
</feature>
<evidence type="ECO:0000259" key="9">
    <source>
        <dbReference type="Pfam" id="PF16575"/>
    </source>
</evidence>
<name>A0AAV1HRL5_9CHLO</name>
<keyword evidence="5 6" id="KW-0539">Nucleus</keyword>
<dbReference type="Gene3D" id="3.40.50.300">
    <property type="entry name" value="P-loop containing nucleotide triphosphate hydrolases"/>
    <property type="match status" value="1"/>
</dbReference>
<accession>A0AAV1HRL5</accession>
<evidence type="ECO:0000313" key="11">
    <source>
        <dbReference type="Proteomes" id="UP001314263"/>
    </source>
</evidence>
<dbReference type="InterPro" id="IPR038239">
    <property type="entry name" value="Clp1_N_sf"/>
</dbReference>
<keyword evidence="11" id="KW-1185">Reference proteome</keyword>
<evidence type="ECO:0000256" key="5">
    <source>
        <dbReference type="ARBA" id="ARBA00023242"/>
    </source>
</evidence>
<dbReference type="GO" id="GO:0005524">
    <property type="term" value="F:ATP binding"/>
    <property type="evidence" value="ECO:0007669"/>
    <property type="project" value="UniProtKB-UniRule"/>
</dbReference>
<evidence type="ECO:0000256" key="4">
    <source>
        <dbReference type="ARBA" id="ARBA00022840"/>
    </source>
</evidence>
<keyword evidence="2 6" id="KW-0507">mRNA processing</keyword>
<feature type="binding site" evidence="6">
    <location>
        <begin position="126"/>
        <end position="131"/>
    </location>
    <ligand>
        <name>ATP</name>
        <dbReference type="ChEBI" id="CHEBI:30616"/>
    </ligand>
</feature>
<dbReference type="GO" id="GO:0005849">
    <property type="term" value="C:mRNA cleavage factor complex"/>
    <property type="evidence" value="ECO:0007669"/>
    <property type="project" value="InterPro"/>
</dbReference>
<gene>
    <name evidence="10" type="ORF">CVIRNUC_000715</name>
</gene>
<evidence type="ECO:0000256" key="3">
    <source>
        <dbReference type="ARBA" id="ARBA00022741"/>
    </source>
</evidence>
<dbReference type="Proteomes" id="UP001314263">
    <property type="component" value="Unassembled WGS sequence"/>
</dbReference>
<comment type="similarity">
    <text evidence="6">Belongs to the Clp1 family. Clp1 subfamily.</text>
</comment>
<evidence type="ECO:0000256" key="6">
    <source>
        <dbReference type="HAMAP-Rule" id="MF_03035"/>
    </source>
</evidence>
<dbReference type="InterPro" id="IPR038238">
    <property type="entry name" value="Clp1_C_sf"/>
</dbReference>
<dbReference type="InterPro" id="IPR032324">
    <property type="entry name" value="Clp1_N"/>
</dbReference>
<dbReference type="Gene3D" id="2.40.30.330">
    <property type="entry name" value="Pre-mRNA cleavage complex subunit Clp1, C-terminal domain"/>
    <property type="match status" value="1"/>
</dbReference>
<dbReference type="HAMAP" id="MF_03035">
    <property type="entry name" value="Clp1"/>
    <property type="match status" value="1"/>
</dbReference>
<organism evidence="10 11">
    <name type="scientific">Coccomyxa viridis</name>
    <dbReference type="NCBI Taxonomy" id="1274662"/>
    <lineage>
        <taxon>Eukaryota</taxon>
        <taxon>Viridiplantae</taxon>
        <taxon>Chlorophyta</taxon>
        <taxon>core chlorophytes</taxon>
        <taxon>Trebouxiophyceae</taxon>
        <taxon>Trebouxiophyceae incertae sedis</taxon>
        <taxon>Coccomyxaceae</taxon>
        <taxon>Coccomyxa</taxon>
    </lineage>
</organism>
<dbReference type="InterPro" id="IPR010655">
    <property type="entry name" value="Clp1_C"/>
</dbReference>
<dbReference type="PANTHER" id="PTHR12755:SF6">
    <property type="entry name" value="POLYRIBONUCLEOTIDE 5'-HYDROXYL-KINASE CLP1"/>
    <property type="match status" value="1"/>
</dbReference>
<protein>
    <recommendedName>
        <fullName evidence="6">Protein CLP1 homolog</fullName>
    </recommendedName>
</protein>
<dbReference type="FunFam" id="2.40.30.330:FF:000002">
    <property type="entry name" value="Protein CLP1 homolog"/>
    <property type="match status" value="1"/>
</dbReference>
<sequence>MGSKVQAHTLPQGNELRIEVRSDKVLLLKLVEGQAEIFGTELALGEQLSIRGQKLAVYTWNGCTVELTSDSAAVEEVLESVYTSEDTPMVSYLNAHDALEQRRRAAKEAGTSGRAGPRTIVVGPTDVGKSSLCRILLNYAVRTGWAPTAVDLDIGQGSITVPGSICATPVEGPIDVEEGMPIDLPLVFYYGHQTPTENPELYRALVQRMSAILDKRDNVDVQSAGLVINTMGFIEGLGYDLLLHAISALRADVVLVLGQERLFNQLRTHLKAQAEVSVVRLHSSGGCVSRTQQVRKQARMQRVREYFYGVRGDLSPASQTARLDDLRIYRIGGGPRAPTSALPLGASSVADPLRVIPVSASLDMMHSMLAVSHAATPDQLLSMNVAGFVLITDVDIVQRTITYLAPCPGALPGRYLIAGSFKVFLE</sequence>
<feature type="domain" description="Clp1 N-terminal" evidence="8">
    <location>
        <begin position="9"/>
        <end position="106"/>
    </location>
</feature>
<dbReference type="Pfam" id="PF16573">
    <property type="entry name" value="CLP1_N"/>
    <property type="match status" value="1"/>
</dbReference>
<feature type="domain" description="Clp1 P-loop" evidence="9">
    <location>
        <begin position="123"/>
        <end position="309"/>
    </location>
</feature>
<dbReference type="GO" id="GO:0051731">
    <property type="term" value="F:polynucleotide 5'-hydroxyl-kinase activity"/>
    <property type="evidence" value="ECO:0007669"/>
    <property type="project" value="InterPro"/>
</dbReference>